<name>X0Q718_RHOWR</name>
<evidence type="ECO:0000313" key="3">
    <source>
        <dbReference type="Proteomes" id="UP000019491"/>
    </source>
</evidence>
<evidence type="ECO:0000256" key="1">
    <source>
        <dbReference type="SAM" id="MobiDB-lite"/>
    </source>
</evidence>
<feature type="compositionally biased region" description="Gly residues" evidence="1">
    <location>
        <begin position="38"/>
        <end position="50"/>
    </location>
</feature>
<dbReference type="Proteomes" id="UP000019491">
    <property type="component" value="Unassembled WGS sequence"/>
</dbReference>
<evidence type="ECO:0000313" key="2">
    <source>
        <dbReference type="EMBL" id="GAF46491.1"/>
    </source>
</evidence>
<sequence>MGAGEHDEQVGQWGVGDDALLTGDDPVVAVAYGLGSQTGGGGAGAGFGEGEGGDDFAGGDELEPLLLLFVGAAVDQDLPAMPLLVPNIERSDGVVYPTSTASSASCTRFRPRPPYCCGMA</sequence>
<accession>X0Q718</accession>
<dbReference type="EMBL" id="BAWF01000031">
    <property type="protein sequence ID" value="GAF46491.1"/>
    <property type="molecule type" value="Genomic_DNA"/>
</dbReference>
<keyword evidence="3" id="KW-1185">Reference proteome</keyword>
<feature type="region of interest" description="Disordered" evidence="1">
    <location>
        <begin position="38"/>
        <end position="57"/>
    </location>
</feature>
<proteinExistence type="predicted"/>
<organism evidence="2 3">
    <name type="scientific">Rhodococcus wratislaviensis NBRC 100605</name>
    <dbReference type="NCBI Taxonomy" id="1219028"/>
    <lineage>
        <taxon>Bacteria</taxon>
        <taxon>Bacillati</taxon>
        <taxon>Actinomycetota</taxon>
        <taxon>Actinomycetes</taxon>
        <taxon>Mycobacteriales</taxon>
        <taxon>Nocardiaceae</taxon>
        <taxon>Rhodococcus</taxon>
    </lineage>
</organism>
<dbReference type="AlphaFoldDB" id="X0Q718"/>
<reference evidence="2 3" key="1">
    <citation type="submission" date="2014-02" db="EMBL/GenBank/DDBJ databases">
        <title>Whole genome shotgun sequence of Rhodococcus wratislaviensis NBRC 100605.</title>
        <authorList>
            <person name="Hosoyama A."/>
            <person name="Tsuchikane K."/>
            <person name="Yoshida I."/>
            <person name="Ohji S."/>
            <person name="Ichikawa N."/>
            <person name="Yamazoe A."/>
            <person name="Fujita N."/>
        </authorList>
    </citation>
    <scope>NUCLEOTIDE SEQUENCE [LARGE SCALE GENOMIC DNA]</scope>
    <source>
        <strain evidence="2 3">NBRC 100605</strain>
    </source>
</reference>
<comment type="caution">
    <text evidence="2">The sequence shown here is derived from an EMBL/GenBank/DDBJ whole genome shotgun (WGS) entry which is preliminary data.</text>
</comment>
<gene>
    <name evidence="2" type="ORF">RW1_031_00750</name>
</gene>
<protein>
    <submittedName>
        <fullName evidence="2">Uncharacterized protein</fullName>
    </submittedName>
</protein>